<evidence type="ECO:0000313" key="2">
    <source>
        <dbReference type="Proteomes" id="UP001519291"/>
    </source>
</evidence>
<gene>
    <name evidence="1" type="ORF">JO379_000251</name>
</gene>
<reference evidence="1 2" key="1">
    <citation type="submission" date="2021-03" db="EMBL/GenBank/DDBJ databases">
        <title>Sequencing the genomes of 1000 actinobacteria strains.</title>
        <authorList>
            <person name="Klenk H.-P."/>
        </authorList>
    </citation>
    <scope>NUCLEOTIDE SEQUENCE [LARGE SCALE GENOMIC DNA]</scope>
    <source>
        <strain evidence="1 2">DSM 41480</strain>
    </source>
</reference>
<evidence type="ECO:0000313" key="1">
    <source>
        <dbReference type="EMBL" id="MBP2400782.1"/>
    </source>
</evidence>
<dbReference type="InterPro" id="IPR015943">
    <property type="entry name" value="WD40/YVTN_repeat-like_dom_sf"/>
</dbReference>
<keyword evidence="2" id="KW-1185">Reference proteome</keyword>
<sequence length="346" mass="37530">MSKYVLCASLPLRIWTIDTSANTATGTAPLNQEQMDPAHRPWPFTFVADGPRDLVYHINGGASVVEIDVSNPKAPTVTQLKTNKGVNLMCAALAGGFGQPSHVDQRLYAGGSDGFIYTFPLDSSGKTRKTTSDPAPYEVLEAHNRPIIDLAITSDGTHAFALIQSNDGKAAAVTKDLKPMPHNPQSHYYADRPQWDTIPNPASISLTPDERYLIVTAYGSNMCTIIDTKTTESHQRYLASGVATAPRPVRVDDSTAYFCTLGDFHKIDLASGEAKSEVNPGLAGVVGAGDKHVLLTLFDQHKKGTNVYSCSLFSYDGKERVDMPAMDFGPAYLPWLLLETNLLLEV</sequence>
<protein>
    <submittedName>
        <fullName evidence="1">Uncharacterized protein</fullName>
    </submittedName>
</protein>
<dbReference type="EMBL" id="JAGIOH010000001">
    <property type="protein sequence ID" value="MBP2400782.1"/>
    <property type="molecule type" value="Genomic_DNA"/>
</dbReference>
<proteinExistence type="predicted"/>
<dbReference type="GeneID" id="91567145"/>
<dbReference type="RefSeq" id="WP_209513357.1">
    <property type="nucleotide sequence ID" value="NZ_JAGIOH010000001.1"/>
</dbReference>
<accession>A0ABS4XWZ3</accession>
<comment type="caution">
    <text evidence="1">The sequence shown here is derived from an EMBL/GenBank/DDBJ whole genome shotgun (WGS) entry which is preliminary data.</text>
</comment>
<dbReference type="Proteomes" id="UP001519291">
    <property type="component" value="Unassembled WGS sequence"/>
</dbReference>
<dbReference type="Gene3D" id="2.130.10.10">
    <property type="entry name" value="YVTN repeat-like/Quinoprotein amine dehydrogenase"/>
    <property type="match status" value="1"/>
</dbReference>
<dbReference type="SUPFAM" id="SSF63825">
    <property type="entry name" value="YWTD domain"/>
    <property type="match status" value="1"/>
</dbReference>
<organism evidence="1 2">
    <name type="scientific">Streptomyces syringium</name>
    <dbReference type="NCBI Taxonomy" id="76729"/>
    <lineage>
        <taxon>Bacteria</taxon>
        <taxon>Bacillati</taxon>
        <taxon>Actinomycetota</taxon>
        <taxon>Actinomycetes</taxon>
        <taxon>Kitasatosporales</taxon>
        <taxon>Streptomycetaceae</taxon>
        <taxon>Streptomyces</taxon>
    </lineage>
</organism>
<name>A0ABS4XWZ3_9ACTN</name>